<evidence type="ECO:0000313" key="4">
    <source>
        <dbReference type="EMBL" id="KIO74421.1"/>
    </source>
</evidence>
<dbReference type="InterPro" id="IPR043519">
    <property type="entry name" value="NT_sf"/>
</dbReference>
<comment type="caution">
    <text evidence="4">The sequence shown here is derived from an EMBL/GenBank/DDBJ whole genome shotgun (WGS) entry which is preliminary data.</text>
</comment>
<evidence type="ECO:0000256" key="2">
    <source>
        <dbReference type="SAM" id="Coils"/>
    </source>
</evidence>
<dbReference type="SUPFAM" id="SSF81301">
    <property type="entry name" value="Nucleotidyltransferase"/>
    <property type="match status" value="1"/>
</dbReference>
<dbReference type="GO" id="GO:0008728">
    <property type="term" value="F:GTP diphosphokinase activity"/>
    <property type="evidence" value="ECO:0007669"/>
    <property type="project" value="UniProtKB-EC"/>
</dbReference>
<dbReference type="InterPro" id="IPR007685">
    <property type="entry name" value="RelA_SpoT"/>
</dbReference>
<accession>A0ABD4ABK5</accession>
<dbReference type="AlphaFoldDB" id="A0ABD4ABK5"/>
<reference evidence="4 5" key="1">
    <citation type="submission" date="2015-01" db="EMBL/GenBank/DDBJ databases">
        <title>Draft Genome Sequences of Four Bacillus thermoamylovorans Strains, Isolated From Food Products.</title>
        <authorList>
            <person name="Krawcyk A.O."/>
            <person name="Berendsen E.M."/>
            <person name="Eijlander R.T."/>
            <person name="de Jong A."/>
            <person name="Wells-Bennik M."/>
            <person name="Kuipers O.P."/>
        </authorList>
    </citation>
    <scope>NUCLEOTIDE SEQUENCE [LARGE SCALE GENOMIC DNA]</scope>
    <source>
        <strain evidence="4 5">B4167</strain>
    </source>
</reference>
<comment type="pathway">
    <text evidence="1">Purine metabolism; ppGpp biosynthesis; ppGpp from GTP: step 1/2.</text>
</comment>
<protein>
    <submittedName>
        <fullName evidence="4">GTP pyrophosphokinase</fullName>
        <ecNumber evidence="4">2.7.6.5</ecNumber>
    </submittedName>
</protein>
<organism evidence="4 5">
    <name type="scientific">Caldibacillus thermoamylovorans</name>
    <dbReference type="NCBI Taxonomy" id="35841"/>
    <lineage>
        <taxon>Bacteria</taxon>
        <taxon>Bacillati</taxon>
        <taxon>Bacillota</taxon>
        <taxon>Bacilli</taxon>
        <taxon>Bacillales</taxon>
        <taxon>Bacillaceae</taxon>
        <taxon>Caldibacillus</taxon>
    </lineage>
</organism>
<dbReference type="EC" id="2.7.6.5" evidence="4"/>
<dbReference type="PANTHER" id="PTHR47837">
    <property type="entry name" value="GTP PYROPHOSPHOKINASE YJBM"/>
    <property type="match status" value="1"/>
</dbReference>
<gene>
    <name evidence="4" type="ORF">B4167_1374</name>
</gene>
<evidence type="ECO:0000256" key="1">
    <source>
        <dbReference type="ARBA" id="ARBA00004976"/>
    </source>
</evidence>
<dbReference type="InterPro" id="IPR052366">
    <property type="entry name" value="GTP_Pyrophosphokinase"/>
</dbReference>
<keyword evidence="4" id="KW-0808">Transferase</keyword>
<dbReference type="PANTHER" id="PTHR47837:SF2">
    <property type="entry name" value="GTP PYROPHOSPHOKINASE YWAC"/>
    <property type="match status" value="1"/>
</dbReference>
<feature type="coiled-coil region" evidence="2">
    <location>
        <begin position="185"/>
        <end position="212"/>
    </location>
</feature>
<dbReference type="RefSeq" id="WP_041901786.1">
    <property type="nucleotide sequence ID" value="NZ_JAMAXM010000007.1"/>
</dbReference>
<keyword evidence="2" id="KW-0175">Coiled coil</keyword>
<evidence type="ECO:0000259" key="3">
    <source>
        <dbReference type="SMART" id="SM00954"/>
    </source>
</evidence>
<dbReference type="Proteomes" id="UP000032076">
    <property type="component" value="Unassembled WGS sequence"/>
</dbReference>
<proteinExistence type="predicted"/>
<dbReference type="Gene3D" id="1.10.287.860">
    <property type="entry name" value="Nucleotidyltransferase"/>
    <property type="match status" value="1"/>
</dbReference>
<dbReference type="EMBL" id="JXLU01000002">
    <property type="protein sequence ID" value="KIO74421.1"/>
    <property type="molecule type" value="Genomic_DNA"/>
</dbReference>
<feature type="coiled-coil region" evidence="2">
    <location>
        <begin position="8"/>
        <end position="39"/>
    </location>
</feature>
<dbReference type="CDD" id="cd05399">
    <property type="entry name" value="NT_Rel-Spo_like"/>
    <property type="match status" value="1"/>
</dbReference>
<dbReference type="SMART" id="SM00954">
    <property type="entry name" value="RelA_SpoT"/>
    <property type="match status" value="1"/>
</dbReference>
<sequence>MIQNIPNLKELQQEITRFLLQYRFALKEIETKVEILQEEFELIHEYNPIEHVTSRIKSPQSIINKMIKKGCTSSLTDIKENIRDIAGVRIICSFTEDIYKIGDMLKNQKDVEVVQIKDYIKNPKANGYRSLHLIVKIPIFMSDRMEHVYVEIQIRTIAMDFWASLEHKIYYKYNKEIPKHIQDSLRDAAQQAAELDKKMEDLNSEINILKAHDASKNNHHFTTELLAKFSEFLS</sequence>
<dbReference type="Gene3D" id="3.30.460.10">
    <property type="entry name" value="Beta Polymerase, domain 2"/>
    <property type="match status" value="1"/>
</dbReference>
<name>A0ABD4ABK5_9BACI</name>
<feature type="domain" description="RelA/SpoT" evidence="3">
    <location>
        <begin position="54"/>
        <end position="177"/>
    </location>
</feature>
<evidence type="ECO:0000313" key="5">
    <source>
        <dbReference type="Proteomes" id="UP000032076"/>
    </source>
</evidence>
<dbReference type="Pfam" id="PF04607">
    <property type="entry name" value="RelA_SpoT"/>
    <property type="match status" value="1"/>
</dbReference>